<proteinExistence type="predicted"/>
<dbReference type="Proteomes" id="UP000325787">
    <property type="component" value="Chromosome"/>
</dbReference>
<gene>
    <name evidence="2" type="ORF">EKG83_36810</name>
</gene>
<feature type="compositionally biased region" description="Basic and acidic residues" evidence="1">
    <location>
        <begin position="15"/>
        <end position="28"/>
    </location>
</feature>
<dbReference type="Gene3D" id="2.40.350.10">
    <property type="entry name" value="SO1590-like"/>
    <property type="match status" value="1"/>
</dbReference>
<name>A0A5Q0H996_SACSY</name>
<dbReference type="InterPro" id="IPR021607">
    <property type="entry name" value="DUF3224"/>
</dbReference>
<evidence type="ECO:0000313" key="2">
    <source>
        <dbReference type="EMBL" id="QFZ22242.1"/>
    </source>
</evidence>
<feature type="compositionally biased region" description="Low complexity" evidence="1">
    <location>
        <begin position="29"/>
        <end position="43"/>
    </location>
</feature>
<reference evidence="3" key="1">
    <citation type="journal article" date="2021" name="Curr. Microbiol.">
        <title>Complete genome of nocamycin-producing strain Saccharothrix syringae NRRL B-16468 reveals the biosynthetic potential for secondary metabolites.</title>
        <authorList>
            <person name="Mo X."/>
            <person name="Yang S."/>
        </authorList>
    </citation>
    <scope>NUCLEOTIDE SEQUENCE [LARGE SCALE GENOMIC DNA]</scope>
    <source>
        <strain evidence="3">ATCC 51364 / DSM 43886 / JCM 6844 / KCTC 9398 / NBRC 14523 / NRRL B-16468 / INA 2240</strain>
    </source>
</reference>
<dbReference type="RefSeq" id="WP_051764505.1">
    <property type="nucleotide sequence ID" value="NZ_CP034550.1"/>
</dbReference>
<evidence type="ECO:0000256" key="1">
    <source>
        <dbReference type="SAM" id="MobiDB-lite"/>
    </source>
</evidence>
<dbReference type="AlphaFoldDB" id="A0A5Q0H996"/>
<dbReference type="KEGG" id="ssyi:EKG83_36810"/>
<accession>A0A5Q0H996</accession>
<dbReference type="InterPro" id="IPR023159">
    <property type="entry name" value="SO1590-like_sf"/>
</dbReference>
<dbReference type="SUPFAM" id="SSF159238">
    <property type="entry name" value="SO1590-like"/>
    <property type="match status" value="1"/>
</dbReference>
<keyword evidence="3" id="KW-1185">Reference proteome</keyword>
<organism evidence="2 3">
    <name type="scientific">Saccharothrix syringae</name>
    <name type="common">Nocardiopsis syringae</name>
    <dbReference type="NCBI Taxonomy" id="103733"/>
    <lineage>
        <taxon>Bacteria</taxon>
        <taxon>Bacillati</taxon>
        <taxon>Actinomycetota</taxon>
        <taxon>Actinomycetes</taxon>
        <taxon>Pseudonocardiales</taxon>
        <taxon>Pseudonocardiaceae</taxon>
        <taxon>Saccharothrix</taxon>
    </lineage>
</organism>
<protein>
    <submittedName>
        <fullName evidence="2">DUF3224 family protein</fullName>
    </submittedName>
</protein>
<sequence length="133" mass="14359">MTTHATAAVEMKSWTEHTWDGRPHEEVTGPKQTTGTMTTTYTGDLEGTGELRFLMAYPDDESCDSVGHEVVTGVLAGREGTLVLRHVGDYRDGVARAEVTVVSAGGGLSGLRGTGRITWRHGEPGRFELDHAF</sequence>
<dbReference type="OrthoDB" id="7947478at2"/>
<evidence type="ECO:0000313" key="3">
    <source>
        <dbReference type="Proteomes" id="UP000325787"/>
    </source>
</evidence>
<dbReference type="EMBL" id="CP034550">
    <property type="protein sequence ID" value="QFZ22242.1"/>
    <property type="molecule type" value="Genomic_DNA"/>
</dbReference>
<feature type="region of interest" description="Disordered" evidence="1">
    <location>
        <begin position="15"/>
        <end position="43"/>
    </location>
</feature>
<dbReference type="Pfam" id="PF11528">
    <property type="entry name" value="DUF3224"/>
    <property type="match status" value="1"/>
</dbReference>